<name>A0A645IVU2_9ZZZZ</name>
<dbReference type="AlphaFoldDB" id="A0A645IVU2"/>
<evidence type="ECO:0000256" key="1">
    <source>
        <dbReference type="SAM" id="Phobius"/>
    </source>
</evidence>
<accession>A0A645IVU2</accession>
<gene>
    <name evidence="2" type="ORF">SDC9_198946</name>
</gene>
<reference evidence="2" key="1">
    <citation type="submission" date="2019-08" db="EMBL/GenBank/DDBJ databases">
        <authorList>
            <person name="Kucharzyk K."/>
            <person name="Murdoch R.W."/>
            <person name="Higgins S."/>
            <person name="Loffler F."/>
        </authorList>
    </citation>
    <scope>NUCLEOTIDE SEQUENCE</scope>
</reference>
<dbReference type="EMBL" id="VSSQ01116277">
    <property type="protein sequence ID" value="MPN51303.1"/>
    <property type="molecule type" value="Genomic_DNA"/>
</dbReference>
<protein>
    <submittedName>
        <fullName evidence="2">Uncharacterized protein</fullName>
    </submittedName>
</protein>
<keyword evidence="1" id="KW-0472">Membrane</keyword>
<organism evidence="2">
    <name type="scientific">bioreactor metagenome</name>
    <dbReference type="NCBI Taxonomy" id="1076179"/>
    <lineage>
        <taxon>unclassified sequences</taxon>
        <taxon>metagenomes</taxon>
        <taxon>ecological metagenomes</taxon>
    </lineage>
</organism>
<sequence>MPVVTDINTTPMASELVEISAMAASPLILLFSLMRSSRKAATTHTGMERVKGDTFIAVAMASVPNPTWDKPSPIIE</sequence>
<feature type="transmembrane region" description="Helical" evidence="1">
    <location>
        <begin position="12"/>
        <end position="33"/>
    </location>
</feature>
<comment type="caution">
    <text evidence="2">The sequence shown here is derived from an EMBL/GenBank/DDBJ whole genome shotgun (WGS) entry which is preliminary data.</text>
</comment>
<proteinExistence type="predicted"/>
<keyword evidence="1" id="KW-0812">Transmembrane</keyword>
<evidence type="ECO:0000313" key="2">
    <source>
        <dbReference type="EMBL" id="MPN51303.1"/>
    </source>
</evidence>
<keyword evidence="1" id="KW-1133">Transmembrane helix</keyword>